<proteinExistence type="predicted"/>
<evidence type="ECO:0000313" key="1">
    <source>
        <dbReference type="EMBL" id="MPN27023.1"/>
    </source>
</evidence>
<accession>A0A645GTR2</accession>
<protein>
    <submittedName>
        <fullName evidence="1">Uncharacterized protein</fullName>
    </submittedName>
</protein>
<dbReference type="EMBL" id="VSSQ01076766">
    <property type="protein sequence ID" value="MPN27023.1"/>
    <property type="molecule type" value="Genomic_DNA"/>
</dbReference>
<sequence length="77" mass="9275">MAMIVANVRFMCYNKLLMNNIVWILPEYTQDSRAKQYNYILHKTTLNENKITEESIDHAYNSIFSIAFRARRIHRYS</sequence>
<name>A0A645GTR2_9ZZZZ</name>
<dbReference type="AlphaFoldDB" id="A0A645GTR2"/>
<gene>
    <name evidence="1" type="ORF">SDC9_174450</name>
</gene>
<organism evidence="1">
    <name type="scientific">bioreactor metagenome</name>
    <dbReference type="NCBI Taxonomy" id="1076179"/>
    <lineage>
        <taxon>unclassified sequences</taxon>
        <taxon>metagenomes</taxon>
        <taxon>ecological metagenomes</taxon>
    </lineage>
</organism>
<comment type="caution">
    <text evidence="1">The sequence shown here is derived from an EMBL/GenBank/DDBJ whole genome shotgun (WGS) entry which is preliminary data.</text>
</comment>
<reference evidence="1" key="1">
    <citation type="submission" date="2019-08" db="EMBL/GenBank/DDBJ databases">
        <authorList>
            <person name="Kucharzyk K."/>
            <person name="Murdoch R.W."/>
            <person name="Higgins S."/>
            <person name="Loffler F."/>
        </authorList>
    </citation>
    <scope>NUCLEOTIDE SEQUENCE</scope>
</reference>